<evidence type="ECO:0000313" key="8">
    <source>
        <dbReference type="Proteomes" id="UP000436088"/>
    </source>
</evidence>
<evidence type="ECO:0000256" key="1">
    <source>
        <dbReference type="ARBA" id="ARBA00004123"/>
    </source>
</evidence>
<protein>
    <recommendedName>
        <fullName evidence="6">TF-B3 domain-containing protein</fullName>
    </recommendedName>
</protein>
<accession>A0A6A2WA90</accession>
<dbReference type="GO" id="GO:0003700">
    <property type="term" value="F:DNA-binding transcription factor activity"/>
    <property type="evidence" value="ECO:0007669"/>
    <property type="project" value="InterPro"/>
</dbReference>
<dbReference type="Proteomes" id="UP000436088">
    <property type="component" value="Unassembled WGS sequence"/>
</dbReference>
<comment type="caution">
    <text evidence="7">The sequence shown here is derived from an EMBL/GenBank/DDBJ whole genome shotgun (WGS) entry which is preliminary data.</text>
</comment>
<evidence type="ECO:0000259" key="6">
    <source>
        <dbReference type="PROSITE" id="PS50863"/>
    </source>
</evidence>
<keyword evidence="2" id="KW-0805">Transcription regulation</keyword>
<comment type="subcellular location">
    <subcellularLocation>
        <location evidence="1">Nucleus</location>
    </subcellularLocation>
</comment>
<dbReference type="GO" id="GO:0003677">
    <property type="term" value="F:DNA binding"/>
    <property type="evidence" value="ECO:0007669"/>
    <property type="project" value="UniProtKB-KW"/>
</dbReference>
<dbReference type="Gene3D" id="2.40.330.10">
    <property type="entry name" value="DNA-binding pseudobarrel domain"/>
    <property type="match status" value="1"/>
</dbReference>
<dbReference type="CDD" id="cd10017">
    <property type="entry name" value="B3_DNA"/>
    <property type="match status" value="1"/>
</dbReference>
<evidence type="ECO:0000256" key="3">
    <source>
        <dbReference type="ARBA" id="ARBA00023125"/>
    </source>
</evidence>
<gene>
    <name evidence="7" type="ORF">F3Y22_tig00117048pilonHSYRG00183</name>
</gene>
<keyword evidence="8" id="KW-1185">Reference proteome</keyword>
<dbReference type="SMART" id="SM01019">
    <property type="entry name" value="B3"/>
    <property type="match status" value="1"/>
</dbReference>
<dbReference type="SUPFAM" id="SSF101936">
    <property type="entry name" value="DNA-binding pseudobarrel domain"/>
    <property type="match status" value="1"/>
</dbReference>
<feature type="domain" description="TF-B3" evidence="6">
    <location>
        <begin position="5"/>
        <end position="110"/>
    </location>
</feature>
<name>A0A6A2WA90_HIBSY</name>
<dbReference type="AlphaFoldDB" id="A0A6A2WA90"/>
<dbReference type="InterPro" id="IPR015300">
    <property type="entry name" value="DNA-bd_pseudobarrel_sf"/>
</dbReference>
<dbReference type="PROSITE" id="PS50863">
    <property type="entry name" value="B3"/>
    <property type="match status" value="1"/>
</dbReference>
<evidence type="ECO:0000313" key="7">
    <source>
        <dbReference type="EMBL" id="KAE8654398.1"/>
    </source>
</evidence>
<dbReference type="PANTHER" id="PTHR31140">
    <property type="entry name" value="B3 DOMAIN-CONTAINING TRANSCRIPTION FACTOR ABI3"/>
    <property type="match status" value="1"/>
</dbReference>
<organism evidence="7 8">
    <name type="scientific">Hibiscus syriacus</name>
    <name type="common">Rose of Sharon</name>
    <dbReference type="NCBI Taxonomy" id="106335"/>
    <lineage>
        <taxon>Eukaryota</taxon>
        <taxon>Viridiplantae</taxon>
        <taxon>Streptophyta</taxon>
        <taxon>Embryophyta</taxon>
        <taxon>Tracheophyta</taxon>
        <taxon>Spermatophyta</taxon>
        <taxon>Magnoliopsida</taxon>
        <taxon>eudicotyledons</taxon>
        <taxon>Gunneridae</taxon>
        <taxon>Pentapetalae</taxon>
        <taxon>rosids</taxon>
        <taxon>malvids</taxon>
        <taxon>Malvales</taxon>
        <taxon>Malvaceae</taxon>
        <taxon>Malvoideae</taxon>
        <taxon>Hibiscus</taxon>
    </lineage>
</organism>
<dbReference type="GO" id="GO:0005634">
    <property type="term" value="C:nucleus"/>
    <property type="evidence" value="ECO:0007669"/>
    <property type="project" value="UniProtKB-SubCell"/>
</dbReference>
<dbReference type="Pfam" id="PF02362">
    <property type="entry name" value="B3"/>
    <property type="match status" value="1"/>
</dbReference>
<evidence type="ECO:0000256" key="2">
    <source>
        <dbReference type="ARBA" id="ARBA00023015"/>
    </source>
</evidence>
<dbReference type="PANTHER" id="PTHR31140:SF145">
    <property type="entry name" value="TF-B3 DOMAIN-CONTAINING PROTEIN"/>
    <property type="match status" value="1"/>
</dbReference>
<keyword evidence="4" id="KW-0804">Transcription</keyword>
<proteinExistence type="predicted"/>
<keyword evidence="5" id="KW-0539">Nucleus</keyword>
<dbReference type="InterPro" id="IPR044800">
    <property type="entry name" value="LEC2-like"/>
</dbReference>
<evidence type="ECO:0000256" key="5">
    <source>
        <dbReference type="ARBA" id="ARBA00023242"/>
    </source>
</evidence>
<sequence>MAVEVLFVKTLTKTDKQKRLSVPTKKKICFLDFEDGYTVEFRVMDDDGRVWTFVCSKRKKNGYPKPVFSKGWLQFVRCWKLEIGDKVMVYRLTVEKGGEGQYRIRVIRREPLAHADKAMAVTSYTDDEDEATTTSSDSTNAMTDQHGFMFEFISLKPDIAVSERKFVGFIELGSREGRENDHHLCILTL</sequence>
<dbReference type="EMBL" id="VEPZ02001787">
    <property type="protein sequence ID" value="KAE8654398.1"/>
    <property type="molecule type" value="Genomic_DNA"/>
</dbReference>
<dbReference type="InterPro" id="IPR003340">
    <property type="entry name" value="B3_DNA-bd"/>
</dbReference>
<evidence type="ECO:0000256" key="4">
    <source>
        <dbReference type="ARBA" id="ARBA00023163"/>
    </source>
</evidence>
<reference evidence="7" key="1">
    <citation type="submission" date="2019-09" db="EMBL/GenBank/DDBJ databases">
        <title>Draft genome information of white flower Hibiscus syriacus.</title>
        <authorList>
            <person name="Kim Y.-M."/>
        </authorList>
    </citation>
    <scope>NUCLEOTIDE SEQUENCE [LARGE SCALE GENOMIC DNA]</scope>
    <source>
        <strain evidence="7">YM2019G1</strain>
    </source>
</reference>
<keyword evidence="3" id="KW-0238">DNA-binding</keyword>